<dbReference type="PANTHER" id="PTHR36966">
    <property type="entry name" value="REP-ASSOCIATED TYROSINE TRANSPOSASE"/>
    <property type="match status" value="1"/>
</dbReference>
<dbReference type="EMBL" id="FOCL01000009">
    <property type="protein sequence ID" value="SEO55648.1"/>
    <property type="molecule type" value="Genomic_DNA"/>
</dbReference>
<dbReference type="STRING" id="551995.SAMN05192574_10973"/>
<evidence type="ECO:0000259" key="1">
    <source>
        <dbReference type="SMART" id="SM01321"/>
    </source>
</evidence>
<evidence type="ECO:0000313" key="2">
    <source>
        <dbReference type="EMBL" id="SEO55648.1"/>
    </source>
</evidence>
<dbReference type="GO" id="GO:0006313">
    <property type="term" value="P:DNA transposition"/>
    <property type="evidence" value="ECO:0007669"/>
    <property type="project" value="InterPro"/>
</dbReference>
<dbReference type="SMART" id="SM01321">
    <property type="entry name" value="Y1_Tnp"/>
    <property type="match status" value="1"/>
</dbReference>
<dbReference type="GO" id="GO:0004803">
    <property type="term" value="F:transposase activity"/>
    <property type="evidence" value="ECO:0007669"/>
    <property type="project" value="InterPro"/>
</dbReference>
<dbReference type="SUPFAM" id="SSF143422">
    <property type="entry name" value="Transposase IS200-like"/>
    <property type="match status" value="1"/>
</dbReference>
<reference evidence="3" key="1">
    <citation type="submission" date="2016-10" db="EMBL/GenBank/DDBJ databases">
        <authorList>
            <person name="Varghese N."/>
            <person name="Submissions S."/>
        </authorList>
    </citation>
    <scope>NUCLEOTIDE SEQUENCE [LARGE SCALE GENOMIC DNA]</scope>
    <source>
        <strain evidence="3">Gh-48</strain>
    </source>
</reference>
<dbReference type="PANTHER" id="PTHR36966:SF1">
    <property type="entry name" value="REP-ASSOCIATED TYROSINE TRANSPOSASE"/>
    <property type="match status" value="1"/>
</dbReference>
<keyword evidence="3" id="KW-1185">Reference proteome</keyword>
<feature type="domain" description="Transposase IS200-like" evidence="1">
    <location>
        <begin position="24"/>
        <end position="166"/>
    </location>
</feature>
<protein>
    <recommendedName>
        <fullName evidence="1">Transposase IS200-like domain-containing protein</fullName>
    </recommendedName>
</protein>
<proteinExistence type="predicted"/>
<dbReference type="Proteomes" id="UP000198942">
    <property type="component" value="Unassembled WGS sequence"/>
</dbReference>
<gene>
    <name evidence="2" type="ORF">SAMN05192574_10973</name>
</gene>
<sequence length="182" mass="21581">MRMDDKYQGKYRTLSPRLTGWDYGSHALYFVTICTLNRVPYFGDILSREDNGEGFLQTSIIGDAAHVNWLKIPEFNPYVELDEFLIMPDHLHGILFFNKPHKSTWEVNKFGVQKDNLASVLRGYKSSVKKFANDNNIDFAWQPRYYDRVIRNDREHINIKQYIYDNPNNWVNGKEDFDNLYI</sequence>
<evidence type="ECO:0000313" key="3">
    <source>
        <dbReference type="Proteomes" id="UP000198942"/>
    </source>
</evidence>
<dbReference type="InterPro" id="IPR052715">
    <property type="entry name" value="RAYT_transposase"/>
</dbReference>
<dbReference type="InterPro" id="IPR002686">
    <property type="entry name" value="Transposase_17"/>
</dbReference>
<dbReference type="AlphaFoldDB" id="A0A1H8QNS8"/>
<dbReference type="Gene3D" id="3.30.70.1290">
    <property type="entry name" value="Transposase IS200-like"/>
    <property type="match status" value="1"/>
</dbReference>
<name>A0A1H8QNS8_9SPHI</name>
<dbReference type="GO" id="GO:0043565">
    <property type="term" value="F:sequence-specific DNA binding"/>
    <property type="evidence" value="ECO:0007669"/>
    <property type="project" value="TreeGrafter"/>
</dbReference>
<accession>A0A1H8QNS8</accession>
<dbReference type="InterPro" id="IPR036515">
    <property type="entry name" value="Transposase_17_sf"/>
</dbReference>
<organism evidence="2 3">
    <name type="scientific">Mucilaginibacter gossypiicola</name>
    <dbReference type="NCBI Taxonomy" id="551995"/>
    <lineage>
        <taxon>Bacteria</taxon>
        <taxon>Pseudomonadati</taxon>
        <taxon>Bacteroidota</taxon>
        <taxon>Sphingobacteriia</taxon>
        <taxon>Sphingobacteriales</taxon>
        <taxon>Sphingobacteriaceae</taxon>
        <taxon>Mucilaginibacter</taxon>
    </lineage>
</organism>